<evidence type="ECO:0000256" key="4">
    <source>
        <dbReference type="RuleBase" id="RU363034"/>
    </source>
</evidence>
<proteinExistence type="inferred from homology"/>
<keyword evidence="3" id="KW-1015">Disulfide bond</keyword>
<dbReference type="Pfam" id="PF00089">
    <property type="entry name" value="Trypsin"/>
    <property type="match status" value="1"/>
</dbReference>
<evidence type="ECO:0000256" key="6">
    <source>
        <dbReference type="SAM" id="Phobius"/>
    </source>
</evidence>
<dbReference type="PROSITE" id="PS00134">
    <property type="entry name" value="TRYPSIN_HIS"/>
    <property type="match status" value="1"/>
</dbReference>
<comment type="caution">
    <text evidence="9">The sequence shown here is derived from an EMBL/GenBank/DDBJ whole genome shotgun (WGS) entry which is preliminary data.</text>
</comment>
<feature type="compositionally biased region" description="Low complexity" evidence="5">
    <location>
        <begin position="660"/>
        <end position="694"/>
    </location>
</feature>
<reference evidence="9 10" key="1">
    <citation type="journal article" date="2020" name="G3 (Bethesda)">
        <title>Improved Reference Genome for Cyclotella cryptica CCMP332, a Model for Cell Wall Morphogenesis, Salinity Adaptation, and Lipid Production in Diatoms (Bacillariophyta).</title>
        <authorList>
            <person name="Roberts W.R."/>
            <person name="Downey K.M."/>
            <person name="Ruck E.C."/>
            <person name="Traller J.C."/>
            <person name="Alverson A.J."/>
        </authorList>
    </citation>
    <scope>NUCLEOTIDE SEQUENCE [LARGE SCALE GENOMIC DNA]</scope>
    <source>
        <strain evidence="9 10">CCMP332</strain>
    </source>
</reference>
<gene>
    <name evidence="9" type="ORF">HJC23_013525</name>
</gene>
<name>A0ABD3P8E0_9STRA</name>
<dbReference type="Proteomes" id="UP001516023">
    <property type="component" value="Unassembled WGS sequence"/>
</dbReference>
<dbReference type="GO" id="GO:0008236">
    <property type="term" value="F:serine-type peptidase activity"/>
    <property type="evidence" value="ECO:0007669"/>
    <property type="project" value="UniProtKB-KW"/>
</dbReference>
<dbReference type="InterPro" id="IPR018114">
    <property type="entry name" value="TRYPSIN_HIS"/>
</dbReference>
<dbReference type="FunFam" id="2.40.10.10:FF:000178">
    <property type="entry name" value="Trypsin-like serine protease"/>
    <property type="match status" value="1"/>
</dbReference>
<keyword evidence="6" id="KW-0472">Membrane</keyword>
<protein>
    <recommendedName>
        <fullName evidence="8">Peptidase S1 domain-containing protein</fullName>
    </recommendedName>
</protein>
<feature type="domain" description="Peptidase S1" evidence="8">
    <location>
        <begin position="409"/>
        <end position="646"/>
    </location>
</feature>
<keyword evidence="4" id="KW-0645">Protease</keyword>
<dbReference type="PANTHER" id="PTHR24276">
    <property type="entry name" value="POLYSERASE-RELATED"/>
    <property type="match status" value="1"/>
</dbReference>
<dbReference type="CDD" id="cd00190">
    <property type="entry name" value="Tryp_SPc"/>
    <property type="match status" value="1"/>
</dbReference>
<evidence type="ECO:0000256" key="1">
    <source>
        <dbReference type="ARBA" id="ARBA00007664"/>
    </source>
</evidence>
<accession>A0ABD3P8E0</accession>
<dbReference type="InterPro" id="IPR050430">
    <property type="entry name" value="Peptidase_S1"/>
</dbReference>
<evidence type="ECO:0000256" key="5">
    <source>
        <dbReference type="SAM" id="MobiDB-lite"/>
    </source>
</evidence>
<keyword evidence="2" id="KW-0843">Virulence</keyword>
<organism evidence="9 10">
    <name type="scientific">Cyclotella cryptica</name>
    <dbReference type="NCBI Taxonomy" id="29204"/>
    <lineage>
        <taxon>Eukaryota</taxon>
        <taxon>Sar</taxon>
        <taxon>Stramenopiles</taxon>
        <taxon>Ochrophyta</taxon>
        <taxon>Bacillariophyta</taxon>
        <taxon>Coscinodiscophyceae</taxon>
        <taxon>Thalassiosirophycidae</taxon>
        <taxon>Stephanodiscales</taxon>
        <taxon>Stephanodiscaceae</taxon>
        <taxon>Cyclotella</taxon>
    </lineage>
</organism>
<dbReference type="AlphaFoldDB" id="A0ABD3P8E0"/>
<evidence type="ECO:0000313" key="9">
    <source>
        <dbReference type="EMBL" id="KAL3784238.1"/>
    </source>
</evidence>
<feature type="region of interest" description="Disordered" evidence="5">
    <location>
        <begin position="652"/>
        <end position="765"/>
    </location>
</feature>
<evidence type="ECO:0000313" key="10">
    <source>
        <dbReference type="Proteomes" id="UP001516023"/>
    </source>
</evidence>
<dbReference type="InterPro" id="IPR009003">
    <property type="entry name" value="Peptidase_S1_PA"/>
</dbReference>
<evidence type="ECO:0000259" key="8">
    <source>
        <dbReference type="PROSITE" id="PS50240"/>
    </source>
</evidence>
<evidence type="ECO:0000256" key="3">
    <source>
        <dbReference type="ARBA" id="ARBA00023157"/>
    </source>
</evidence>
<feature type="compositionally biased region" description="Polar residues" evidence="5">
    <location>
        <begin position="725"/>
        <end position="734"/>
    </location>
</feature>
<dbReference type="InterPro" id="IPR043504">
    <property type="entry name" value="Peptidase_S1_PA_chymotrypsin"/>
</dbReference>
<dbReference type="InterPro" id="IPR033116">
    <property type="entry name" value="TRYPSIN_SER"/>
</dbReference>
<dbReference type="Gene3D" id="2.40.10.10">
    <property type="entry name" value="Trypsin-like serine proteases"/>
    <property type="match status" value="1"/>
</dbReference>
<dbReference type="GO" id="GO:0006508">
    <property type="term" value="P:proteolysis"/>
    <property type="evidence" value="ECO:0007669"/>
    <property type="project" value="UniProtKB-KW"/>
</dbReference>
<dbReference type="InterPro" id="IPR001254">
    <property type="entry name" value="Trypsin_dom"/>
</dbReference>
<comment type="similarity">
    <text evidence="1">Belongs to the peptidase S1 family.</text>
</comment>
<sequence length="807" mass="86347">MYILPAIVALFIAPTFSHAASCQGDASNSCNGLLNKCTSDGGLCVVDSTTGTCCSLQSASTAVARSSGTTTTCTSDMDSSICADSDLTSVLSFTTSTHAAVDISNEGGSSANFKPNEECFNVEIGIILDDKPDEIAWEITSGRKSTLQQPTATVVGTSPYYDPSKYQEASDTFIACLPKGRYTFTIIDQGNDGLCCSHGEGKYAVSYQPTGELIAQGGEFSSSESTTFKIPFVAPAPTDSDGDGFEDRTHNIIPTVPMTSDGQPSCSNQFGLNLVTDDYGVETTWELREKDDSTSDNYTDWRIVASGGPYTSDYTYDISYCVYPGRYAFVFYDWQCDGLTGVKSNGYYTLTVNGMEVHTGGTNMTQYDEVVELNFMNELTGNDEPAAYNPSDLSKYKKSTSGAREKWIAVDGWTEDGRYPYAVALTKHGDKFFCGGSLIARDVVLTAAHCMGGSYSVSIGRHALADNSTGEEIPMQQEIIHPSWDQYTDEYDFALVLLSRPTTSSSSSIVALNPGNPALPQDGAMVRTMGWGDTTLDDETKVVSDVLMAVDVQVISNDECSAVKGTDGMYTNNYANYIFPSMICTLTPGSDACQGDSGGPLIIPGSDASEDIQIGIVSWGIGCARIFPGVYSRVSLAYDWIKETVCNVSSVPPDSLCNLPEPTQEPTQEPTHVPTVSPSYVPSSDPTEKPSLSPTRPPSNSPSTSPSSRPSASPSLSSPNPKKSLTGTNNSTNVRPAPKTDAIKAPNVEPDERTVNVDADEDSSSGRTMHCNFVVLFGIAGLLMLILYKRMTNVYLIISGQVICTSS</sequence>
<dbReference type="InterPro" id="IPR001314">
    <property type="entry name" value="Peptidase_S1A"/>
</dbReference>
<dbReference type="SMART" id="SM00020">
    <property type="entry name" value="Tryp_SPc"/>
    <property type="match status" value="1"/>
</dbReference>
<evidence type="ECO:0000256" key="7">
    <source>
        <dbReference type="SAM" id="SignalP"/>
    </source>
</evidence>
<feature type="compositionally biased region" description="Low complexity" evidence="5">
    <location>
        <begin position="701"/>
        <end position="724"/>
    </location>
</feature>
<keyword evidence="4" id="KW-0720">Serine protease</keyword>
<keyword evidence="7" id="KW-0732">Signal</keyword>
<dbReference type="SUPFAM" id="SSF50494">
    <property type="entry name" value="Trypsin-like serine proteases"/>
    <property type="match status" value="1"/>
</dbReference>
<feature type="signal peptide" evidence="7">
    <location>
        <begin position="1"/>
        <end position="19"/>
    </location>
</feature>
<keyword evidence="10" id="KW-1185">Reference proteome</keyword>
<keyword evidence="6" id="KW-0812">Transmembrane</keyword>
<dbReference type="PANTHER" id="PTHR24276:SF91">
    <property type="entry name" value="AT26814P-RELATED"/>
    <property type="match status" value="1"/>
</dbReference>
<dbReference type="EMBL" id="JABMIG020000240">
    <property type="protein sequence ID" value="KAL3784238.1"/>
    <property type="molecule type" value="Genomic_DNA"/>
</dbReference>
<keyword evidence="6" id="KW-1133">Transmembrane helix</keyword>
<feature type="chain" id="PRO_5044811985" description="Peptidase S1 domain-containing protein" evidence="7">
    <location>
        <begin position="20"/>
        <end position="807"/>
    </location>
</feature>
<dbReference type="PROSITE" id="PS00135">
    <property type="entry name" value="TRYPSIN_SER"/>
    <property type="match status" value="1"/>
</dbReference>
<evidence type="ECO:0000256" key="2">
    <source>
        <dbReference type="ARBA" id="ARBA00023026"/>
    </source>
</evidence>
<keyword evidence="4" id="KW-0378">Hydrolase</keyword>
<dbReference type="PROSITE" id="PS50240">
    <property type="entry name" value="TRYPSIN_DOM"/>
    <property type="match status" value="1"/>
</dbReference>
<feature type="transmembrane region" description="Helical" evidence="6">
    <location>
        <begin position="772"/>
        <end position="788"/>
    </location>
</feature>
<dbReference type="PRINTS" id="PR00722">
    <property type="entry name" value="CHYMOTRYPSIN"/>
</dbReference>